<comment type="similarity">
    <text evidence="1">Belongs to the DedA family.</text>
</comment>
<evidence type="ECO:0000313" key="4">
    <source>
        <dbReference type="EMBL" id="MFD2171222.1"/>
    </source>
</evidence>
<sequence>MIKETVLEIVTTYGYFGLFLSLVLGIVGLPIPDEILMTYCGYLISQGMMNYTITLLTAISGSIVGISTSYWLGHRFGLPLVEKYGRRFGINEKRLDVVNRWYNRFGKFVLVVGYFIPGIRHVTAFAAGLSKMPFKSFAIYAYSGGVIWSLTFITLGNMLGVHWTKVTSLTHQFVFWIVGAAVIIALVYGIVYWRKRRRNKR</sequence>
<feature type="transmembrane region" description="Helical" evidence="2">
    <location>
        <begin position="108"/>
        <end position="127"/>
    </location>
</feature>
<feature type="domain" description="VTT" evidence="3">
    <location>
        <begin position="31"/>
        <end position="157"/>
    </location>
</feature>
<gene>
    <name evidence="4" type="ORF">ACFSOY_14735</name>
</gene>
<evidence type="ECO:0000313" key="5">
    <source>
        <dbReference type="Proteomes" id="UP001597343"/>
    </source>
</evidence>
<feature type="transmembrane region" description="Helical" evidence="2">
    <location>
        <begin position="139"/>
        <end position="161"/>
    </location>
</feature>
<dbReference type="PANTHER" id="PTHR42709">
    <property type="entry name" value="ALKALINE PHOSPHATASE LIKE PROTEIN"/>
    <property type="match status" value="1"/>
</dbReference>
<evidence type="ECO:0000256" key="2">
    <source>
        <dbReference type="SAM" id="Phobius"/>
    </source>
</evidence>
<comment type="caution">
    <text evidence="4">The sequence shown here is derived from an EMBL/GenBank/DDBJ whole genome shotgun (WGS) entry which is preliminary data.</text>
</comment>
<dbReference type="RefSeq" id="WP_386047852.1">
    <property type="nucleotide sequence ID" value="NZ_JBHUIO010000009.1"/>
</dbReference>
<feature type="transmembrane region" description="Helical" evidence="2">
    <location>
        <begin position="173"/>
        <end position="193"/>
    </location>
</feature>
<keyword evidence="2" id="KW-0812">Transmembrane</keyword>
<name>A0ABW4ZYZ8_9BACL</name>
<evidence type="ECO:0000256" key="1">
    <source>
        <dbReference type="ARBA" id="ARBA00010792"/>
    </source>
</evidence>
<feature type="transmembrane region" description="Helical" evidence="2">
    <location>
        <begin position="12"/>
        <end position="31"/>
    </location>
</feature>
<protein>
    <submittedName>
        <fullName evidence="4">DedA family protein</fullName>
    </submittedName>
</protein>
<evidence type="ECO:0000259" key="3">
    <source>
        <dbReference type="Pfam" id="PF09335"/>
    </source>
</evidence>
<dbReference type="Pfam" id="PF09335">
    <property type="entry name" value="VTT_dom"/>
    <property type="match status" value="1"/>
</dbReference>
<keyword evidence="2" id="KW-0472">Membrane</keyword>
<reference evidence="5" key="1">
    <citation type="journal article" date="2019" name="Int. J. Syst. Evol. Microbiol.">
        <title>The Global Catalogue of Microorganisms (GCM) 10K type strain sequencing project: providing services to taxonomists for standard genome sequencing and annotation.</title>
        <authorList>
            <consortium name="The Broad Institute Genomics Platform"/>
            <consortium name="The Broad Institute Genome Sequencing Center for Infectious Disease"/>
            <person name="Wu L."/>
            <person name="Ma J."/>
        </authorList>
    </citation>
    <scope>NUCLEOTIDE SEQUENCE [LARGE SCALE GENOMIC DNA]</scope>
    <source>
        <strain evidence="5">CGMCC 1.13574</strain>
    </source>
</reference>
<keyword evidence="5" id="KW-1185">Reference proteome</keyword>
<dbReference type="InterPro" id="IPR051311">
    <property type="entry name" value="DedA_domain"/>
</dbReference>
<proteinExistence type="inferred from homology"/>
<feature type="transmembrane region" description="Helical" evidence="2">
    <location>
        <begin position="51"/>
        <end position="72"/>
    </location>
</feature>
<organism evidence="4 5">
    <name type="scientific">Tumebacillus lipolyticus</name>
    <dbReference type="NCBI Taxonomy" id="1280370"/>
    <lineage>
        <taxon>Bacteria</taxon>
        <taxon>Bacillati</taxon>
        <taxon>Bacillota</taxon>
        <taxon>Bacilli</taxon>
        <taxon>Bacillales</taxon>
        <taxon>Alicyclobacillaceae</taxon>
        <taxon>Tumebacillus</taxon>
    </lineage>
</organism>
<accession>A0ABW4ZYZ8</accession>
<dbReference type="EMBL" id="JBHUIO010000009">
    <property type="protein sequence ID" value="MFD2171222.1"/>
    <property type="molecule type" value="Genomic_DNA"/>
</dbReference>
<dbReference type="InterPro" id="IPR032816">
    <property type="entry name" value="VTT_dom"/>
</dbReference>
<dbReference type="Proteomes" id="UP001597343">
    <property type="component" value="Unassembled WGS sequence"/>
</dbReference>
<keyword evidence="2" id="KW-1133">Transmembrane helix</keyword>
<dbReference type="PANTHER" id="PTHR42709:SF9">
    <property type="entry name" value="ALKALINE PHOSPHATASE LIKE PROTEIN"/>
    <property type="match status" value="1"/>
</dbReference>